<accession>A0ABP6TD82</accession>
<feature type="region of interest" description="Disordered" evidence="1">
    <location>
        <begin position="195"/>
        <end position="252"/>
    </location>
</feature>
<keyword evidence="3" id="KW-1185">Reference proteome</keyword>
<comment type="caution">
    <text evidence="2">The sequence shown here is derived from an EMBL/GenBank/DDBJ whole genome shotgun (WGS) entry which is preliminary data.</text>
</comment>
<feature type="region of interest" description="Disordered" evidence="1">
    <location>
        <begin position="1"/>
        <end position="24"/>
    </location>
</feature>
<feature type="compositionally biased region" description="Low complexity" evidence="1">
    <location>
        <begin position="240"/>
        <end position="252"/>
    </location>
</feature>
<evidence type="ECO:0000256" key="1">
    <source>
        <dbReference type="SAM" id="MobiDB-lite"/>
    </source>
</evidence>
<protein>
    <submittedName>
        <fullName evidence="2">Uncharacterized protein</fullName>
    </submittedName>
</protein>
<feature type="compositionally biased region" description="Low complexity" evidence="1">
    <location>
        <begin position="222"/>
        <end position="232"/>
    </location>
</feature>
<proteinExistence type="predicted"/>
<name>A0ABP6TD82_9ACTN</name>
<evidence type="ECO:0000313" key="2">
    <source>
        <dbReference type="EMBL" id="GAA3398163.1"/>
    </source>
</evidence>
<gene>
    <name evidence="2" type="ORF">GCM10020369_80770</name>
</gene>
<evidence type="ECO:0000313" key="3">
    <source>
        <dbReference type="Proteomes" id="UP001501676"/>
    </source>
</evidence>
<sequence length="252" mass="26260">MARGAAATNTRGPAATDTRGVAAADTRTAPLDEAALWAARARAEGPLMMPPGAAAPEGFRRLVEPGATGAWWVQTGPDDVTPAALRDLRLGLPTLDHRNEASRVLAVCLRCCWVDLAAEPWPGRPTTVAAVLAVLAELLPTRSPAIHHRFAVEAFRQLTDAGWLRWAERAGTIRVGPRVAAWPAAEIEALRELCRTMPPPPAEPAPAGDTEPALPGNSEPDAAAPAVARGVASTEETAPDADGNPGAAGENR</sequence>
<reference evidence="3" key="1">
    <citation type="journal article" date="2019" name="Int. J. Syst. Evol. Microbiol.">
        <title>The Global Catalogue of Microorganisms (GCM) 10K type strain sequencing project: providing services to taxonomists for standard genome sequencing and annotation.</title>
        <authorList>
            <consortium name="The Broad Institute Genomics Platform"/>
            <consortium name="The Broad Institute Genome Sequencing Center for Infectious Disease"/>
            <person name="Wu L."/>
            <person name="Ma J."/>
        </authorList>
    </citation>
    <scope>NUCLEOTIDE SEQUENCE [LARGE SCALE GENOMIC DNA]</scope>
    <source>
        <strain evidence="3">JCM 9458</strain>
    </source>
</reference>
<dbReference type="EMBL" id="BAAAYN010000079">
    <property type="protein sequence ID" value="GAA3398163.1"/>
    <property type="molecule type" value="Genomic_DNA"/>
</dbReference>
<organism evidence="2 3">
    <name type="scientific">Cryptosporangium minutisporangium</name>
    <dbReference type="NCBI Taxonomy" id="113569"/>
    <lineage>
        <taxon>Bacteria</taxon>
        <taxon>Bacillati</taxon>
        <taxon>Actinomycetota</taxon>
        <taxon>Actinomycetes</taxon>
        <taxon>Cryptosporangiales</taxon>
        <taxon>Cryptosporangiaceae</taxon>
        <taxon>Cryptosporangium</taxon>
    </lineage>
</organism>
<dbReference type="Proteomes" id="UP001501676">
    <property type="component" value="Unassembled WGS sequence"/>
</dbReference>